<reference evidence="1" key="2">
    <citation type="journal article" date="2024" name="Plant">
        <title>Genomic evolution and insights into agronomic trait innovations of Sesamum species.</title>
        <authorList>
            <person name="Miao H."/>
            <person name="Wang L."/>
            <person name="Qu L."/>
            <person name="Liu H."/>
            <person name="Sun Y."/>
            <person name="Le M."/>
            <person name="Wang Q."/>
            <person name="Wei S."/>
            <person name="Zheng Y."/>
            <person name="Lin W."/>
            <person name="Duan Y."/>
            <person name="Cao H."/>
            <person name="Xiong S."/>
            <person name="Wang X."/>
            <person name="Wei L."/>
            <person name="Li C."/>
            <person name="Ma Q."/>
            <person name="Ju M."/>
            <person name="Zhao R."/>
            <person name="Li G."/>
            <person name="Mu C."/>
            <person name="Tian Q."/>
            <person name="Mei H."/>
            <person name="Zhang T."/>
            <person name="Gao T."/>
            <person name="Zhang H."/>
        </authorList>
    </citation>
    <scope>NUCLEOTIDE SEQUENCE</scope>
    <source>
        <strain evidence="1">G01</strain>
    </source>
</reference>
<proteinExistence type="predicted"/>
<dbReference type="AlphaFoldDB" id="A0AAW2KGF2"/>
<dbReference type="EMBL" id="JACGWK010000128">
    <property type="protein sequence ID" value="KAL0305286.1"/>
    <property type="molecule type" value="Genomic_DNA"/>
</dbReference>
<accession>A0AAW2KGF2</accession>
<gene>
    <name evidence="1" type="ORF">Sangu_3040100</name>
</gene>
<reference evidence="1" key="1">
    <citation type="submission" date="2020-06" db="EMBL/GenBank/DDBJ databases">
        <authorList>
            <person name="Li T."/>
            <person name="Hu X."/>
            <person name="Zhang T."/>
            <person name="Song X."/>
            <person name="Zhang H."/>
            <person name="Dai N."/>
            <person name="Sheng W."/>
            <person name="Hou X."/>
            <person name="Wei L."/>
        </authorList>
    </citation>
    <scope>NUCLEOTIDE SEQUENCE</scope>
    <source>
        <strain evidence="1">G01</strain>
        <tissue evidence="1">Leaf</tissue>
    </source>
</reference>
<organism evidence="1">
    <name type="scientific">Sesamum angustifolium</name>
    <dbReference type="NCBI Taxonomy" id="2727405"/>
    <lineage>
        <taxon>Eukaryota</taxon>
        <taxon>Viridiplantae</taxon>
        <taxon>Streptophyta</taxon>
        <taxon>Embryophyta</taxon>
        <taxon>Tracheophyta</taxon>
        <taxon>Spermatophyta</taxon>
        <taxon>Magnoliopsida</taxon>
        <taxon>eudicotyledons</taxon>
        <taxon>Gunneridae</taxon>
        <taxon>Pentapetalae</taxon>
        <taxon>asterids</taxon>
        <taxon>lamiids</taxon>
        <taxon>Lamiales</taxon>
        <taxon>Pedaliaceae</taxon>
        <taxon>Sesamum</taxon>
    </lineage>
</organism>
<name>A0AAW2KGF2_9LAMI</name>
<sequence>MGARSCPLDELPSQRSRTRKCLPPRGAHLPISFGHKPPEEYIGRAARVYKDKFYFIVGQQGYDDQGIIALCPRSVSLLLIKLNERASLAGSTSITSLVDVPIGLLYLAFIALCESPPTGPPTIILITPS</sequence>
<protein>
    <submittedName>
        <fullName evidence="1">Uncharacterized protein</fullName>
    </submittedName>
</protein>
<evidence type="ECO:0000313" key="1">
    <source>
        <dbReference type="EMBL" id="KAL0305286.1"/>
    </source>
</evidence>
<comment type="caution">
    <text evidence="1">The sequence shown here is derived from an EMBL/GenBank/DDBJ whole genome shotgun (WGS) entry which is preliminary data.</text>
</comment>